<feature type="binding site" evidence="7">
    <location>
        <position position="221"/>
    </location>
    <ligand>
        <name>Zn(2+)</name>
        <dbReference type="ChEBI" id="CHEBI:29105"/>
        <note>catalytic</note>
    </ligand>
</feature>
<keyword evidence="6 7" id="KW-0539">Nucleus</keyword>
<comment type="subcellular location">
    <subcellularLocation>
        <location evidence="7">Cytoplasm</location>
    </subcellularLocation>
    <subcellularLocation>
        <location evidence="7">Nucleus</location>
    </subcellularLocation>
</comment>
<dbReference type="NCBIfam" id="TIGR01430">
    <property type="entry name" value="aden_deam"/>
    <property type="match status" value="1"/>
</dbReference>
<feature type="active site" description="Proton donor" evidence="7">
    <location>
        <position position="224"/>
    </location>
</feature>
<evidence type="ECO:0000256" key="3">
    <source>
        <dbReference type="ARBA" id="ARBA00022801"/>
    </source>
</evidence>
<feature type="domain" description="Adenosine deaminase" evidence="8">
    <location>
        <begin position="14"/>
        <end position="357"/>
    </location>
</feature>
<evidence type="ECO:0000256" key="4">
    <source>
        <dbReference type="ARBA" id="ARBA00022833"/>
    </source>
</evidence>
<dbReference type="InterPro" id="IPR028892">
    <property type="entry name" value="ADE"/>
</dbReference>
<dbReference type="GO" id="GO:0005829">
    <property type="term" value="C:cytosol"/>
    <property type="evidence" value="ECO:0007669"/>
    <property type="project" value="TreeGrafter"/>
</dbReference>
<feature type="binding site" evidence="7">
    <location>
        <position position="303"/>
    </location>
    <ligand>
        <name>substrate</name>
    </ligand>
</feature>
<name>A0AAE0K6V5_9PEZI</name>
<dbReference type="GO" id="GO:0005634">
    <property type="term" value="C:nucleus"/>
    <property type="evidence" value="ECO:0007669"/>
    <property type="project" value="UniProtKB-SubCell"/>
</dbReference>
<organism evidence="9 10">
    <name type="scientific">Lasiosphaeria ovina</name>
    <dbReference type="NCBI Taxonomy" id="92902"/>
    <lineage>
        <taxon>Eukaryota</taxon>
        <taxon>Fungi</taxon>
        <taxon>Dikarya</taxon>
        <taxon>Ascomycota</taxon>
        <taxon>Pezizomycotina</taxon>
        <taxon>Sordariomycetes</taxon>
        <taxon>Sordariomycetidae</taxon>
        <taxon>Sordariales</taxon>
        <taxon>Lasiosphaeriaceae</taxon>
        <taxon>Lasiosphaeria</taxon>
    </lineage>
</organism>
<keyword evidence="3 7" id="KW-0378">Hydrolase</keyword>
<dbReference type="Proteomes" id="UP001287356">
    <property type="component" value="Unassembled WGS sequence"/>
</dbReference>
<reference evidence="9" key="1">
    <citation type="journal article" date="2023" name="Mol. Phylogenet. Evol.">
        <title>Genome-scale phylogeny and comparative genomics of the fungal order Sordariales.</title>
        <authorList>
            <person name="Hensen N."/>
            <person name="Bonometti L."/>
            <person name="Westerberg I."/>
            <person name="Brannstrom I.O."/>
            <person name="Guillou S."/>
            <person name="Cros-Aarteil S."/>
            <person name="Calhoun S."/>
            <person name="Haridas S."/>
            <person name="Kuo A."/>
            <person name="Mondo S."/>
            <person name="Pangilinan J."/>
            <person name="Riley R."/>
            <person name="LaButti K."/>
            <person name="Andreopoulos B."/>
            <person name="Lipzen A."/>
            <person name="Chen C."/>
            <person name="Yan M."/>
            <person name="Daum C."/>
            <person name="Ng V."/>
            <person name="Clum A."/>
            <person name="Steindorff A."/>
            <person name="Ohm R.A."/>
            <person name="Martin F."/>
            <person name="Silar P."/>
            <person name="Natvig D.O."/>
            <person name="Lalanne C."/>
            <person name="Gautier V."/>
            <person name="Ament-Velasquez S.L."/>
            <person name="Kruys A."/>
            <person name="Hutchinson M.I."/>
            <person name="Powell A.J."/>
            <person name="Barry K."/>
            <person name="Miller A.N."/>
            <person name="Grigoriev I.V."/>
            <person name="Debuchy R."/>
            <person name="Gladieux P."/>
            <person name="Hiltunen Thoren M."/>
            <person name="Johannesson H."/>
        </authorList>
    </citation>
    <scope>NUCLEOTIDE SEQUENCE</scope>
    <source>
        <strain evidence="9">CBS 958.72</strain>
    </source>
</reference>
<dbReference type="InterPro" id="IPR032466">
    <property type="entry name" value="Metal_Hydrolase"/>
</dbReference>
<feature type="binding site" evidence="7">
    <location>
        <position position="19"/>
    </location>
    <ligand>
        <name>Zn(2+)</name>
        <dbReference type="ChEBI" id="CHEBI:29105"/>
        <note>catalytic</note>
    </ligand>
</feature>
<keyword evidence="2 7" id="KW-0479">Metal-binding</keyword>
<reference evidence="9" key="2">
    <citation type="submission" date="2023-06" db="EMBL/GenBank/DDBJ databases">
        <authorList>
            <consortium name="Lawrence Berkeley National Laboratory"/>
            <person name="Haridas S."/>
            <person name="Hensen N."/>
            <person name="Bonometti L."/>
            <person name="Westerberg I."/>
            <person name="Brannstrom I.O."/>
            <person name="Guillou S."/>
            <person name="Cros-Aarteil S."/>
            <person name="Calhoun S."/>
            <person name="Kuo A."/>
            <person name="Mondo S."/>
            <person name="Pangilinan J."/>
            <person name="Riley R."/>
            <person name="Labutti K."/>
            <person name="Andreopoulos B."/>
            <person name="Lipzen A."/>
            <person name="Chen C."/>
            <person name="Yanf M."/>
            <person name="Daum C."/>
            <person name="Ng V."/>
            <person name="Clum A."/>
            <person name="Steindorff A."/>
            <person name="Ohm R."/>
            <person name="Martin F."/>
            <person name="Silar P."/>
            <person name="Natvig D."/>
            <person name="Lalanne C."/>
            <person name="Gautier V."/>
            <person name="Ament-Velasquez S.L."/>
            <person name="Kruys A."/>
            <person name="Hutchinson M.I."/>
            <person name="Powell A.J."/>
            <person name="Barry K."/>
            <person name="Miller A.N."/>
            <person name="Grigoriev I.V."/>
            <person name="Debuchy R."/>
            <person name="Gladieux P."/>
            <person name="Thoren M.H."/>
            <person name="Johannesson H."/>
        </authorList>
    </citation>
    <scope>NUCLEOTIDE SEQUENCE</scope>
    <source>
        <strain evidence="9">CBS 958.72</strain>
    </source>
</reference>
<dbReference type="SUPFAM" id="SSF51556">
    <property type="entry name" value="Metallo-dependent hydrolases"/>
    <property type="match status" value="1"/>
</dbReference>
<keyword evidence="1 7" id="KW-0963">Cytoplasm</keyword>
<protein>
    <recommendedName>
        <fullName evidence="7">Adenine deaminase</fullName>
        <shortName evidence="7">ADE</shortName>
        <ecNumber evidence="7">3.5.4.2</ecNumber>
    </recommendedName>
    <alternativeName>
        <fullName evidence="7">Adenine aminohydrolase</fullName>
        <shortName evidence="7">AAH</shortName>
    </alternativeName>
</protein>
<feature type="site" description="Important for catalytic activity" evidence="7">
    <location>
        <position position="245"/>
    </location>
</feature>
<dbReference type="EMBL" id="JAULSN010000005">
    <property type="protein sequence ID" value="KAK3371184.1"/>
    <property type="molecule type" value="Genomic_DNA"/>
</dbReference>
<dbReference type="HAMAP" id="MF_01962">
    <property type="entry name" value="Adenine_deaminase"/>
    <property type="match status" value="1"/>
</dbReference>
<dbReference type="GO" id="GO:0009117">
    <property type="term" value="P:nucleotide metabolic process"/>
    <property type="evidence" value="ECO:0007669"/>
    <property type="project" value="UniProtKB-KW"/>
</dbReference>
<dbReference type="PANTHER" id="PTHR43114:SF6">
    <property type="entry name" value="ADENINE DEAMINASE"/>
    <property type="match status" value="1"/>
</dbReference>
<dbReference type="PANTHER" id="PTHR43114">
    <property type="entry name" value="ADENINE DEAMINASE"/>
    <property type="match status" value="1"/>
</dbReference>
<dbReference type="InterPro" id="IPR006650">
    <property type="entry name" value="A/AMP_deam_AS"/>
</dbReference>
<dbReference type="GO" id="GO:0043103">
    <property type="term" value="P:hypoxanthine salvage"/>
    <property type="evidence" value="ECO:0007669"/>
    <property type="project" value="UniProtKB-UniRule"/>
</dbReference>
<keyword evidence="10" id="KW-1185">Reference proteome</keyword>
<comment type="cofactor">
    <cofactor evidence="7">
        <name>Zn(2+)</name>
        <dbReference type="ChEBI" id="CHEBI:29105"/>
    </cofactor>
    <text evidence="7">Binds 1 zinc ion per subunit.</text>
</comment>
<dbReference type="InterPro" id="IPR006330">
    <property type="entry name" value="Ado/ade_deaminase"/>
</dbReference>
<dbReference type="EC" id="3.5.4.2" evidence="7"/>
<dbReference type="GO" id="GO:0008270">
    <property type="term" value="F:zinc ion binding"/>
    <property type="evidence" value="ECO:0007669"/>
    <property type="project" value="UniProtKB-UniRule"/>
</dbReference>
<evidence type="ECO:0000256" key="5">
    <source>
        <dbReference type="ARBA" id="ARBA00023080"/>
    </source>
</evidence>
<keyword evidence="5 7" id="KW-0546">Nucleotide metabolism</keyword>
<evidence type="ECO:0000256" key="2">
    <source>
        <dbReference type="ARBA" id="ARBA00022723"/>
    </source>
</evidence>
<dbReference type="AlphaFoldDB" id="A0AAE0K6V5"/>
<dbReference type="Pfam" id="PF00962">
    <property type="entry name" value="A_deaminase"/>
    <property type="match status" value="1"/>
</dbReference>
<sequence length="374" mass="39442">MCKTPLHGLLEALPKCEHHLHLEGTLSPELLFTLAERNQVALPADAAYASPAALRARYAAFTSLDDFLGYYNAGVVVLRTAADFEELAYAYLSRAARTANVRHAEVFFDPQAHTARGVAVATVVAGFHAAARRAHADHAVSALLVPCLLRHLPVDDAAACFDAMLAAGLFSPTGTGTGTGTGSPPLLAGLGLCSTELARPPSAWAGIFAAAAAQGIRRTAHAGEEGPAAYVAGALDVLGAQRIDHGTHAADDLGLLARLAAQRVLVTACPVSNVVLRVSPSLEDTPLRAYLAAGVRFSVNSDDPAYFGDMYLQEVFCAVQEAFAFSVDEWALIARNAIEGSWCGDERKRSIGRELDKVLEDWRARTEGTVAAAA</sequence>
<proteinExistence type="inferred from homology"/>
<comment type="function">
    <text evidence="7">Catalyzes the hydrolytic deamination of adenine to hypoxanthine. Plays an important role in the purine salvage pathway and in nitrogen catabolism.</text>
</comment>
<accession>A0AAE0K6V5</accession>
<dbReference type="Gene3D" id="3.20.20.140">
    <property type="entry name" value="Metal-dependent hydrolases"/>
    <property type="match status" value="1"/>
</dbReference>
<feature type="binding site" evidence="7">
    <location>
        <position position="302"/>
    </location>
    <ligand>
        <name>Zn(2+)</name>
        <dbReference type="ChEBI" id="CHEBI:29105"/>
        <note>catalytic</note>
    </ligand>
</feature>
<evidence type="ECO:0000256" key="6">
    <source>
        <dbReference type="ARBA" id="ARBA00023242"/>
    </source>
</evidence>
<keyword evidence="4 7" id="KW-0862">Zinc</keyword>
<comment type="catalytic activity">
    <reaction evidence="7">
        <text>adenine + H2O + H(+) = hypoxanthine + NH4(+)</text>
        <dbReference type="Rhea" id="RHEA:23688"/>
        <dbReference type="ChEBI" id="CHEBI:15377"/>
        <dbReference type="ChEBI" id="CHEBI:15378"/>
        <dbReference type="ChEBI" id="CHEBI:16708"/>
        <dbReference type="ChEBI" id="CHEBI:17368"/>
        <dbReference type="ChEBI" id="CHEBI:28938"/>
        <dbReference type="EC" id="3.5.4.2"/>
    </reaction>
</comment>
<comment type="similarity">
    <text evidence="7">Belongs to the metallo-dependent hydrolases superfamily. Adenosine and AMP deaminases family. Adenine deaminase type 2 subfamily.</text>
</comment>
<feature type="binding site" evidence="7">
    <location>
        <position position="21"/>
    </location>
    <ligand>
        <name>Zn(2+)</name>
        <dbReference type="ChEBI" id="CHEBI:29105"/>
        <note>catalytic</note>
    </ligand>
</feature>
<evidence type="ECO:0000313" key="9">
    <source>
        <dbReference type="EMBL" id="KAK3371184.1"/>
    </source>
</evidence>
<gene>
    <name evidence="7" type="primary">AAH1</name>
    <name evidence="9" type="ORF">B0T24DRAFT_530864</name>
</gene>
<dbReference type="GO" id="GO:0000034">
    <property type="term" value="F:adenine deaminase activity"/>
    <property type="evidence" value="ECO:0007669"/>
    <property type="project" value="UniProtKB-UniRule"/>
</dbReference>
<comment type="caution">
    <text evidence="9">The sequence shown here is derived from an EMBL/GenBank/DDBJ whole genome shotgun (WGS) entry which is preliminary data.</text>
</comment>
<dbReference type="InterPro" id="IPR001365">
    <property type="entry name" value="A_deaminase_dom"/>
</dbReference>
<evidence type="ECO:0000256" key="7">
    <source>
        <dbReference type="HAMAP-Rule" id="MF_03145"/>
    </source>
</evidence>
<evidence type="ECO:0000256" key="1">
    <source>
        <dbReference type="ARBA" id="ARBA00022490"/>
    </source>
</evidence>
<evidence type="ECO:0000259" key="8">
    <source>
        <dbReference type="Pfam" id="PF00962"/>
    </source>
</evidence>
<evidence type="ECO:0000313" key="10">
    <source>
        <dbReference type="Proteomes" id="UP001287356"/>
    </source>
</evidence>
<dbReference type="PROSITE" id="PS00485">
    <property type="entry name" value="A_DEAMINASE"/>
    <property type="match status" value="1"/>
</dbReference>
<dbReference type="GO" id="GO:0006146">
    <property type="term" value="P:adenine catabolic process"/>
    <property type="evidence" value="ECO:0007669"/>
    <property type="project" value="UniProtKB-UniRule"/>
</dbReference>
<dbReference type="GO" id="GO:0009168">
    <property type="term" value="P:purine ribonucleoside monophosphate biosynthetic process"/>
    <property type="evidence" value="ECO:0007669"/>
    <property type="project" value="InterPro"/>
</dbReference>